<name>A0ABT7VTA5_9GAMM</name>
<evidence type="ECO:0008006" key="3">
    <source>
        <dbReference type="Google" id="ProtNLM"/>
    </source>
</evidence>
<accession>A0ABT7VTA5</accession>
<protein>
    <recommendedName>
        <fullName evidence="3">Toxin-antitoxin system HicB family antitoxin</fullName>
    </recommendedName>
</protein>
<dbReference type="Proteomes" id="UP001171945">
    <property type="component" value="Unassembled WGS sequence"/>
</dbReference>
<keyword evidence="2" id="KW-1185">Reference proteome</keyword>
<proteinExistence type="predicted"/>
<sequence length="86" mass="9828">MNTINLQMPNWLHESLNKVAAEQNCSVSLFITLAVTEKITLLTSKEYFERKGNARLLKPASPINREKFDQLLGKVADVEPEERDKL</sequence>
<evidence type="ECO:0000313" key="1">
    <source>
        <dbReference type="EMBL" id="MDM8562807.1"/>
    </source>
</evidence>
<evidence type="ECO:0000313" key="2">
    <source>
        <dbReference type="Proteomes" id="UP001171945"/>
    </source>
</evidence>
<gene>
    <name evidence="1" type="ORF">QUF54_05575</name>
</gene>
<reference evidence="1" key="1">
    <citation type="submission" date="2023-06" db="EMBL/GenBank/DDBJ databases">
        <title>Uncultivated large filamentous bacteria from sulfidic sediments reveal new species and different genomic features in energy metabolism and defense.</title>
        <authorList>
            <person name="Fonseca A."/>
        </authorList>
    </citation>
    <scope>NUCLEOTIDE SEQUENCE</scope>
    <source>
        <strain evidence="1">HSG4</strain>
    </source>
</reference>
<dbReference type="EMBL" id="JAUCGM010000298">
    <property type="protein sequence ID" value="MDM8562807.1"/>
    <property type="molecule type" value="Genomic_DNA"/>
</dbReference>
<organism evidence="1 2">
    <name type="scientific">Candidatus Marithioploca araucensis</name>
    <dbReference type="NCBI Taxonomy" id="70273"/>
    <lineage>
        <taxon>Bacteria</taxon>
        <taxon>Pseudomonadati</taxon>
        <taxon>Pseudomonadota</taxon>
        <taxon>Gammaproteobacteria</taxon>
        <taxon>Thiotrichales</taxon>
        <taxon>Thiotrichaceae</taxon>
        <taxon>Candidatus Marithioploca</taxon>
    </lineage>
</organism>
<comment type="caution">
    <text evidence="1">The sequence shown here is derived from an EMBL/GenBank/DDBJ whole genome shotgun (WGS) entry which is preliminary data.</text>
</comment>